<sequence>MAAPLPVVISCSRPRATCPYTAVADTGRKCPVAGRLLLGGLGISQRQPPGPHPRQSPTLPGQHALLENPHLSGLRGDCLPPQSASYIPKACSKSTYRSRHARPFAWSITPSRAPFHPPVGCFCGAIDTPKAPSPGIATSRTCRGERRSPREMVLGALRAHCVSHGTHAATRDERAASPRPQRPDTRPHQSRPSLSPAPLL</sequence>
<comment type="caution">
    <text evidence="2">The sequence shown here is derived from an EMBL/GenBank/DDBJ whole genome shotgun (WGS) entry which is preliminary data.</text>
</comment>
<protein>
    <submittedName>
        <fullName evidence="2">Uncharacterized protein</fullName>
    </submittedName>
</protein>
<feature type="compositionally biased region" description="Basic and acidic residues" evidence="1">
    <location>
        <begin position="169"/>
        <end position="187"/>
    </location>
</feature>
<reference evidence="2" key="1">
    <citation type="submission" date="2020-07" db="EMBL/GenBank/DDBJ databases">
        <title>The High-quality genome of the commercially important snow crab, Chionoecetes opilio.</title>
        <authorList>
            <person name="Jeong J.-H."/>
            <person name="Ryu S."/>
        </authorList>
    </citation>
    <scope>NUCLEOTIDE SEQUENCE</scope>
    <source>
        <strain evidence="2">MADBK_172401_WGS</strain>
        <tissue evidence="2">Digestive gland</tissue>
    </source>
</reference>
<name>A0A8J4Y456_CHIOP</name>
<gene>
    <name evidence="2" type="ORF">GWK47_049616</name>
</gene>
<evidence type="ECO:0000313" key="3">
    <source>
        <dbReference type="Proteomes" id="UP000770661"/>
    </source>
</evidence>
<keyword evidence="3" id="KW-1185">Reference proteome</keyword>
<dbReference type="AlphaFoldDB" id="A0A8J4Y456"/>
<evidence type="ECO:0000313" key="2">
    <source>
        <dbReference type="EMBL" id="KAG0719863.1"/>
    </source>
</evidence>
<dbReference type="Proteomes" id="UP000770661">
    <property type="component" value="Unassembled WGS sequence"/>
</dbReference>
<proteinExistence type="predicted"/>
<feature type="region of interest" description="Disordered" evidence="1">
    <location>
        <begin position="41"/>
        <end position="66"/>
    </location>
</feature>
<organism evidence="2 3">
    <name type="scientific">Chionoecetes opilio</name>
    <name type="common">Atlantic snow crab</name>
    <name type="synonym">Cancer opilio</name>
    <dbReference type="NCBI Taxonomy" id="41210"/>
    <lineage>
        <taxon>Eukaryota</taxon>
        <taxon>Metazoa</taxon>
        <taxon>Ecdysozoa</taxon>
        <taxon>Arthropoda</taxon>
        <taxon>Crustacea</taxon>
        <taxon>Multicrustacea</taxon>
        <taxon>Malacostraca</taxon>
        <taxon>Eumalacostraca</taxon>
        <taxon>Eucarida</taxon>
        <taxon>Decapoda</taxon>
        <taxon>Pleocyemata</taxon>
        <taxon>Brachyura</taxon>
        <taxon>Eubrachyura</taxon>
        <taxon>Majoidea</taxon>
        <taxon>Majidae</taxon>
        <taxon>Chionoecetes</taxon>
    </lineage>
</organism>
<accession>A0A8J4Y456</accession>
<dbReference type="OrthoDB" id="6434442at2759"/>
<dbReference type="EMBL" id="JACEEZ010013730">
    <property type="protein sequence ID" value="KAG0719863.1"/>
    <property type="molecule type" value="Genomic_DNA"/>
</dbReference>
<feature type="region of interest" description="Disordered" evidence="1">
    <location>
        <begin position="163"/>
        <end position="200"/>
    </location>
</feature>
<evidence type="ECO:0000256" key="1">
    <source>
        <dbReference type="SAM" id="MobiDB-lite"/>
    </source>
</evidence>